<comment type="similarity">
    <text evidence="1">Belongs to the SMG9 family.</text>
</comment>
<feature type="region of interest" description="Disordered" evidence="3">
    <location>
        <begin position="107"/>
        <end position="185"/>
    </location>
</feature>
<evidence type="ECO:0000313" key="4">
    <source>
        <dbReference type="EMBL" id="KAH0816333.1"/>
    </source>
</evidence>
<dbReference type="PANTHER" id="PTHR14270">
    <property type="entry name" value="NONSENSE-MEDIATED MRNA DECAY FACTOR SMG9"/>
    <property type="match status" value="1"/>
</dbReference>
<gene>
    <name evidence="4" type="ORF">GEV33_006458</name>
</gene>
<feature type="compositionally biased region" description="Low complexity" evidence="3">
    <location>
        <begin position="167"/>
        <end position="184"/>
    </location>
</feature>
<keyword evidence="5" id="KW-1185">Reference proteome</keyword>
<feature type="compositionally biased region" description="Low complexity" evidence="3">
    <location>
        <begin position="107"/>
        <end position="117"/>
    </location>
</feature>
<dbReference type="EMBL" id="JABDTM020021713">
    <property type="protein sequence ID" value="KAH0816333.1"/>
    <property type="molecule type" value="Genomic_DNA"/>
</dbReference>
<organism evidence="4 5">
    <name type="scientific">Tenebrio molitor</name>
    <name type="common">Yellow mealworm beetle</name>
    <dbReference type="NCBI Taxonomy" id="7067"/>
    <lineage>
        <taxon>Eukaryota</taxon>
        <taxon>Metazoa</taxon>
        <taxon>Ecdysozoa</taxon>
        <taxon>Arthropoda</taxon>
        <taxon>Hexapoda</taxon>
        <taxon>Insecta</taxon>
        <taxon>Pterygota</taxon>
        <taxon>Neoptera</taxon>
        <taxon>Endopterygota</taxon>
        <taxon>Coleoptera</taxon>
        <taxon>Polyphaga</taxon>
        <taxon>Cucujiformia</taxon>
        <taxon>Tenebrionidae</taxon>
        <taxon>Tenebrio</taxon>
    </lineage>
</organism>
<feature type="compositionally biased region" description="Basic and acidic residues" evidence="3">
    <location>
        <begin position="121"/>
        <end position="137"/>
    </location>
</feature>
<dbReference type="Gene3D" id="3.40.50.300">
    <property type="entry name" value="P-loop containing nucleotide triphosphate hydrolases"/>
    <property type="match status" value="1"/>
</dbReference>
<dbReference type="GO" id="GO:0000184">
    <property type="term" value="P:nuclear-transcribed mRNA catabolic process, nonsense-mediated decay"/>
    <property type="evidence" value="ECO:0007669"/>
    <property type="project" value="UniProtKB-KW"/>
</dbReference>
<sequence>MYSSTFLMRLAHCNFRDYLRITTCARGRRRGLATRDSCSNPAGIKQFSELLTKWADSYLKQAEIVLEGRLTELDPVDFANFFLRHPTRYPSVGHFFASQDAPSFGRSYYGRRSPSGSTPFKFDKELKDANSKSDTKVKQPTILLKAREHSEETSLSPKRAQKDHDLSTSLSISSSSASTETHAAPTVKSMTKSVKFLDDSVLYAENVQEFVQENNDFLVVGVVGPQGVGKSTILNLIAHNSVSDELKKAIFKNFEGPKDEEYGDNVKILADNLNDMRMNEDDRIRSEIFKIQTNEHVEGNCNATRGVDLFITSNRVILLDCQPFMSVSVLDELVQSENKRSNIVSEFIPLENSGEIQGLQLTAFLMSVCHVLIVVQDYFFDSNVVRFIQTAEMLKPTHSNPEDELNDHFPHLLLIQNKAQMEDFSPRKFKTIQEIYNLLFQKSKLLKDSTLGLASSKLIYCLNEENCGEPFNVYLIPEYNPKSDLIYDGHPPLEDLVKKLRANILGAIKSSLTHVQLTEKTWIVYCSKVWENVKKSSFFVEYTKLMP</sequence>
<proteinExistence type="inferred from homology"/>
<protein>
    <recommendedName>
        <fullName evidence="6">Protein SMG9</fullName>
    </recommendedName>
</protein>
<evidence type="ECO:0000256" key="2">
    <source>
        <dbReference type="ARBA" id="ARBA00023161"/>
    </source>
</evidence>
<dbReference type="Proteomes" id="UP000719412">
    <property type="component" value="Unassembled WGS sequence"/>
</dbReference>
<accession>A0A8J6HML1</accession>
<evidence type="ECO:0008006" key="6">
    <source>
        <dbReference type="Google" id="ProtNLM"/>
    </source>
</evidence>
<dbReference type="PANTHER" id="PTHR14270:SF0">
    <property type="entry name" value="NONSENSE-MEDIATED MRNA DECAY FACTOR SMG9"/>
    <property type="match status" value="1"/>
</dbReference>
<name>A0A8J6HML1_TENMO</name>
<dbReference type="SUPFAM" id="SSF52540">
    <property type="entry name" value="P-loop containing nucleoside triphosphate hydrolases"/>
    <property type="match status" value="2"/>
</dbReference>
<evidence type="ECO:0000256" key="3">
    <source>
        <dbReference type="SAM" id="MobiDB-lite"/>
    </source>
</evidence>
<keyword evidence="2" id="KW-0866">Nonsense-mediated mRNA decay</keyword>
<comment type="caution">
    <text evidence="4">The sequence shown here is derived from an EMBL/GenBank/DDBJ whole genome shotgun (WGS) entry which is preliminary data.</text>
</comment>
<reference evidence="4" key="1">
    <citation type="journal article" date="2020" name="J Insects Food Feed">
        <title>The yellow mealworm (Tenebrio molitor) genome: a resource for the emerging insects as food and feed industry.</title>
        <authorList>
            <person name="Eriksson T."/>
            <person name="Andere A."/>
            <person name="Kelstrup H."/>
            <person name="Emery V."/>
            <person name="Picard C."/>
        </authorList>
    </citation>
    <scope>NUCLEOTIDE SEQUENCE</scope>
    <source>
        <strain evidence="4">Stoneville</strain>
        <tissue evidence="4">Whole head</tissue>
    </source>
</reference>
<dbReference type="InterPro" id="IPR039177">
    <property type="entry name" value="SMG9"/>
</dbReference>
<evidence type="ECO:0000313" key="5">
    <source>
        <dbReference type="Proteomes" id="UP000719412"/>
    </source>
</evidence>
<reference evidence="4" key="2">
    <citation type="submission" date="2021-08" db="EMBL/GenBank/DDBJ databases">
        <authorList>
            <person name="Eriksson T."/>
        </authorList>
    </citation>
    <scope>NUCLEOTIDE SEQUENCE</scope>
    <source>
        <strain evidence="4">Stoneville</strain>
        <tissue evidence="4">Whole head</tissue>
    </source>
</reference>
<evidence type="ECO:0000256" key="1">
    <source>
        <dbReference type="ARBA" id="ARBA00007712"/>
    </source>
</evidence>
<dbReference type="InterPro" id="IPR027417">
    <property type="entry name" value="P-loop_NTPase"/>
</dbReference>
<dbReference type="AlphaFoldDB" id="A0A8J6HML1"/>